<feature type="region of interest" description="Disordered" evidence="1">
    <location>
        <begin position="35"/>
        <end position="100"/>
    </location>
</feature>
<evidence type="ECO:0000313" key="2">
    <source>
        <dbReference type="EMBL" id="ACR35379.1"/>
    </source>
</evidence>
<name>C4J2H9_MAIZE</name>
<protein>
    <submittedName>
        <fullName evidence="2">Uncharacterized protein</fullName>
    </submittedName>
</protein>
<dbReference type="AlphaFoldDB" id="C4J2H9"/>
<reference evidence="2" key="2">
    <citation type="submission" date="2012-06" db="EMBL/GenBank/DDBJ databases">
        <authorList>
            <person name="Yu Y."/>
            <person name="Currie J."/>
            <person name="Lomeli R."/>
            <person name="Angelova A."/>
            <person name="Collura K."/>
            <person name="Wissotski M."/>
            <person name="Campos D."/>
            <person name="Kudrna D."/>
            <person name="Golser W."/>
            <person name="Ashely E."/>
            <person name="Descour A."/>
            <person name="Fernandes J."/>
            <person name="Soderlund C."/>
            <person name="Walbot V."/>
        </authorList>
    </citation>
    <scope>NUCLEOTIDE SEQUENCE</scope>
    <source>
        <strain evidence="2">B73</strain>
    </source>
</reference>
<sequence length="137" mass="14034">MVCHPGITISAAAPVPRQNSSNMVGSPWSRLITESGVTGGLPVDGAPAALGTDDRDEDGGLQVPDRRPPPGLPGQLGFPARPFGGPERGQVRARPSAVGRLLPTARRAAAVSGEEARGRHHAAAGALEAALDRRAEI</sequence>
<reference evidence="2" key="1">
    <citation type="journal article" date="2009" name="PLoS Genet.">
        <title>Sequencing, mapping, and analysis of 27,455 maize full-length cDNAs.</title>
        <authorList>
            <person name="Soderlund C."/>
            <person name="Descour A."/>
            <person name="Kudrna D."/>
            <person name="Bomhoff M."/>
            <person name="Boyd L."/>
            <person name="Currie J."/>
            <person name="Angelova A."/>
            <person name="Collura K."/>
            <person name="Wissotski M."/>
            <person name="Ashley E."/>
            <person name="Morrow D."/>
            <person name="Fernandes J."/>
            <person name="Walbot V."/>
            <person name="Yu Y."/>
        </authorList>
    </citation>
    <scope>NUCLEOTIDE SEQUENCE</scope>
    <source>
        <strain evidence="2">B73</strain>
    </source>
</reference>
<proteinExistence type="evidence at transcript level"/>
<evidence type="ECO:0000256" key="1">
    <source>
        <dbReference type="SAM" id="MobiDB-lite"/>
    </source>
</evidence>
<dbReference type="EMBL" id="BT085026">
    <property type="protein sequence ID" value="ACR35379.1"/>
    <property type="molecule type" value="mRNA"/>
</dbReference>
<organism evidence="2">
    <name type="scientific">Zea mays</name>
    <name type="common">Maize</name>
    <dbReference type="NCBI Taxonomy" id="4577"/>
    <lineage>
        <taxon>Eukaryota</taxon>
        <taxon>Viridiplantae</taxon>
        <taxon>Streptophyta</taxon>
        <taxon>Embryophyta</taxon>
        <taxon>Tracheophyta</taxon>
        <taxon>Spermatophyta</taxon>
        <taxon>Magnoliopsida</taxon>
        <taxon>Liliopsida</taxon>
        <taxon>Poales</taxon>
        <taxon>Poaceae</taxon>
        <taxon>PACMAD clade</taxon>
        <taxon>Panicoideae</taxon>
        <taxon>Andropogonodae</taxon>
        <taxon>Andropogoneae</taxon>
        <taxon>Tripsacinae</taxon>
        <taxon>Zea</taxon>
    </lineage>
</organism>
<accession>C4J2H9</accession>